<accession>A0ABT3CZY6</accession>
<comment type="caution">
    <text evidence="9">The sequence shown here is derived from an EMBL/GenBank/DDBJ whole genome shotgun (WGS) entry which is preliminary data.</text>
</comment>
<keyword evidence="4 7" id="KW-0732">Signal</keyword>
<evidence type="ECO:0000256" key="5">
    <source>
        <dbReference type="ARBA" id="ARBA00022801"/>
    </source>
</evidence>
<dbReference type="InterPro" id="IPR035874">
    <property type="entry name" value="IDS"/>
</dbReference>
<protein>
    <submittedName>
        <fullName evidence="9">Sulfatase</fullName>
    </submittedName>
</protein>
<proteinExistence type="inferred from homology"/>
<keyword evidence="6" id="KW-0106">Calcium</keyword>
<dbReference type="PROSITE" id="PS00523">
    <property type="entry name" value="SULFATASE_1"/>
    <property type="match status" value="1"/>
</dbReference>
<dbReference type="PANTHER" id="PTHR45953">
    <property type="entry name" value="IDURONATE 2-SULFATASE"/>
    <property type="match status" value="1"/>
</dbReference>
<dbReference type="Proteomes" id="UP001300692">
    <property type="component" value="Unassembled WGS sequence"/>
</dbReference>
<keyword evidence="5" id="KW-0378">Hydrolase</keyword>
<feature type="signal peptide" evidence="7">
    <location>
        <begin position="1"/>
        <end position="19"/>
    </location>
</feature>
<dbReference type="Pfam" id="PF00884">
    <property type="entry name" value="Sulfatase"/>
    <property type="match status" value="1"/>
</dbReference>
<comment type="cofactor">
    <cofactor evidence="1">
        <name>Ca(2+)</name>
        <dbReference type="ChEBI" id="CHEBI:29108"/>
    </cofactor>
</comment>
<evidence type="ECO:0000259" key="8">
    <source>
        <dbReference type="Pfam" id="PF00884"/>
    </source>
</evidence>
<feature type="chain" id="PRO_5047097467" evidence="7">
    <location>
        <begin position="20"/>
        <end position="529"/>
    </location>
</feature>
<evidence type="ECO:0000256" key="7">
    <source>
        <dbReference type="SAM" id="SignalP"/>
    </source>
</evidence>
<dbReference type="PROSITE" id="PS00149">
    <property type="entry name" value="SULFATASE_2"/>
    <property type="match status" value="1"/>
</dbReference>
<keyword evidence="3" id="KW-0479">Metal-binding</keyword>
<dbReference type="Gene3D" id="3.40.720.10">
    <property type="entry name" value="Alkaline Phosphatase, subunit A"/>
    <property type="match status" value="1"/>
</dbReference>
<dbReference type="PANTHER" id="PTHR45953:SF1">
    <property type="entry name" value="IDURONATE 2-SULFATASE"/>
    <property type="match status" value="1"/>
</dbReference>
<evidence type="ECO:0000256" key="1">
    <source>
        <dbReference type="ARBA" id="ARBA00001913"/>
    </source>
</evidence>
<evidence type="ECO:0000256" key="3">
    <source>
        <dbReference type="ARBA" id="ARBA00022723"/>
    </source>
</evidence>
<evidence type="ECO:0000256" key="4">
    <source>
        <dbReference type="ARBA" id="ARBA00022729"/>
    </source>
</evidence>
<evidence type="ECO:0000313" key="9">
    <source>
        <dbReference type="EMBL" id="MCV9389256.1"/>
    </source>
</evidence>
<keyword evidence="10" id="KW-1185">Reference proteome</keyword>
<sequence>MRRWILLLGIVLSSFSGFSQEKEKPPNFLFIAVDDLNIYNSPMGNYPGNFLEKIYPSKMKRSEVIQRLTPNLDRLGQQSMIFNRAFSAAPLCGPSRTALLTGTPPHVSGYYQHDQHFRGYSSLTNVVTLPQHLKNNGYYTVGIGKVFHKGRSYLDRGVFSDWPDQLYSWSEWVEVHSGTAAGPDYEFDKSETPSRYWESDGKRSHNYTRFGSTSVPREKANDYLNAQFIADLIVKGEAIRQDLHGKERNLTLPQDKPFFLACGLFAPHLPWVVPQEYLDMFPIDEMAIDQDLLDWIESDLKDLSAYGQNKTRNTHMDELRRFGIELDGKGGDMNAWKAYLQAYLATIAYSDRNIGVLVDAIEQNPQKDNTVVMLWSDHGYHVGDKNRSGKVTLWEAANHCNLIIRDPRIKESTEGKRAETPVSLQDLYPTVVSLADLDKPEHVHGVDLSLILKNSKEERGQPVLNTNGKDNHALRTDGFRYIRFRNGDQELYDLEKDPFEEINLAKSEKHQELLNSLYQQLNEMLKTRP</sequence>
<evidence type="ECO:0000313" key="10">
    <source>
        <dbReference type="Proteomes" id="UP001300692"/>
    </source>
</evidence>
<evidence type="ECO:0000256" key="2">
    <source>
        <dbReference type="ARBA" id="ARBA00008779"/>
    </source>
</evidence>
<organism evidence="9 10">
    <name type="scientific">Reichenbachiella ulvae</name>
    <dbReference type="NCBI Taxonomy" id="2980104"/>
    <lineage>
        <taxon>Bacteria</taxon>
        <taxon>Pseudomonadati</taxon>
        <taxon>Bacteroidota</taxon>
        <taxon>Cytophagia</taxon>
        <taxon>Cytophagales</taxon>
        <taxon>Reichenbachiellaceae</taxon>
        <taxon>Reichenbachiella</taxon>
    </lineage>
</organism>
<comment type="similarity">
    <text evidence="2">Belongs to the sulfatase family.</text>
</comment>
<dbReference type="RefSeq" id="WP_264140179.1">
    <property type="nucleotide sequence ID" value="NZ_JAOYOD010000001.1"/>
</dbReference>
<feature type="domain" description="Sulfatase N-terminal" evidence="8">
    <location>
        <begin position="26"/>
        <end position="436"/>
    </location>
</feature>
<dbReference type="CDD" id="cd16030">
    <property type="entry name" value="iduronate-2-sulfatase"/>
    <property type="match status" value="1"/>
</dbReference>
<dbReference type="EMBL" id="JAOYOD010000001">
    <property type="protein sequence ID" value="MCV9389256.1"/>
    <property type="molecule type" value="Genomic_DNA"/>
</dbReference>
<dbReference type="SUPFAM" id="SSF53649">
    <property type="entry name" value="Alkaline phosphatase-like"/>
    <property type="match status" value="1"/>
</dbReference>
<reference evidence="9 10" key="1">
    <citation type="submission" date="2022-10" db="EMBL/GenBank/DDBJ databases">
        <title>Comparative genomics and taxonomic characterization of three novel marine species of genus Reichenbachiella exhibiting antioxidant and polysaccharide degradation activities.</title>
        <authorList>
            <person name="Muhammad N."/>
            <person name="Lee Y.-J."/>
            <person name="Ko J."/>
            <person name="Kim S.-G."/>
        </authorList>
    </citation>
    <scope>NUCLEOTIDE SEQUENCE [LARGE SCALE GENOMIC DNA]</scope>
    <source>
        <strain evidence="9 10">ABR2-5</strain>
    </source>
</reference>
<dbReference type="InterPro" id="IPR017850">
    <property type="entry name" value="Alkaline_phosphatase_core_sf"/>
</dbReference>
<dbReference type="InterPro" id="IPR024607">
    <property type="entry name" value="Sulfatase_CS"/>
</dbReference>
<name>A0ABT3CZY6_9BACT</name>
<dbReference type="InterPro" id="IPR000917">
    <property type="entry name" value="Sulfatase_N"/>
</dbReference>
<gene>
    <name evidence="9" type="ORF">N7U62_21505</name>
</gene>
<evidence type="ECO:0000256" key="6">
    <source>
        <dbReference type="ARBA" id="ARBA00022837"/>
    </source>
</evidence>